<sequence>MMEIKMKALKNKTWQFEKSGIGGKVELFGVNIFDYKWEDTYTVAVLDPKYNNEHYLHVYRVIINEKEYEFATGEFSNGCWCFYLPKE</sequence>
<protein>
    <submittedName>
        <fullName evidence="1">Uncharacterized protein</fullName>
    </submittedName>
</protein>
<gene>
    <name evidence="1" type="ORF">HMPREF0397_0033</name>
</gene>
<reference evidence="1 2" key="1">
    <citation type="submission" date="2010-04" db="EMBL/GenBank/DDBJ databases">
        <authorList>
            <person name="Qin X."/>
            <person name="Bachman B."/>
            <person name="Battles P."/>
            <person name="Bell A."/>
            <person name="Bess C."/>
            <person name="Bickham C."/>
            <person name="Chaboub L."/>
            <person name="Chen D."/>
            <person name="Coyle M."/>
            <person name="Deiros D.R."/>
            <person name="Dinh H."/>
            <person name="Forbes L."/>
            <person name="Fowler G."/>
            <person name="Francisco L."/>
            <person name="Fu Q."/>
            <person name="Gubbala S."/>
            <person name="Hale W."/>
            <person name="Han Y."/>
            <person name="Hemphill L."/>
            <person name="Highlander S.K."/>
            <person name="Hirani K."/>
            <person name="Hogues M."/>
            <person name="Jackson L."/>
            <person name="Jakkamsetti A."/>
            <person name="Javaid M."/>
            <person name="Jiang H."/>
            <person name="Korchina V."/>
            <person name="Kovar C."/>
            <person name="Lara F."/>
            <person name="Lee S."/>
            <person name="Mata R."/>
            <person name="Mathew T."/>
            <person name="Moen C."/>
            <person name="Morales K."/>
            <person name="Munidasa M."/>
            <person name="Nazareth L."/>
            <person name="Ngo R."/>
            <person name="Nguyen L."/>
            <person name="Okwuonu G."/>
            <person name="Ongeri F."/>
            <person name="Patil S."/>
            <person name="Petrosino J."/>
            <person name="Pham C."/>
            <person name="Pham P."/>
            <person name="Pu L.-L."/>
            <person name="Puazo M."/>
            <person name="Raj R."/>
            <person name="Reid J."/>
            <person name="Rouhana J."/>
            <person name="Saada N."/>
            <person name="Shang Y."/>
            <person name="Simmons D."/>
            <person name="Thornton R."/>
            <person name="Warren J."/>
            <person name="Weissenberger G."/>
            <person name="Zhang J."/>
            <person name="Zhang L."/>
            <person name="Zhou C."/>
            <person name="Zhu D."/>
            <person name="Muzny D."/>
            <person name="Worley K."/>
            <person name="Gibbs R."/>
        </authorList>
    </citation>
    <scope>NUCLEOTIDE SEQUENCE [LARGE SCALE GENOMIC DNA]</scope>
    <source>
        <strain evidence="2">ATCC 23726 / VPI 4351</strain>
    </source>
</reference>
<proteinExistence type="predicted"/>
<name>D5R9Z8_FUSN2</name>
<dbReference type="EMBL" id="ADVK01000004">
    <property type="protein sequence ID" value="EFG96303.1"/>
    <property type="molecule type" value="Genomic_DNA"/>
</dbReference>
<evidence type="ECO:0000313" key="2">
    <source>
        <dbReference type="Proteomes" id="UP000003643"/>
    </source>
</evidence>
<accession>D5R9Z8</accession>
<evidence type="ECO:0000313" key="1">
    <source>
        <dbReference type="EMBL" id="EFG96303.1"/>
    </source>
</evidence>
<comment type="caution">
    <text evidence="1">The sequence shown here is derived from an EMBL/GenBank/DDBJ whole genome shotgun (WGS) entry which is preliminary data.</text>
</comment>
<organism evidence="1 2">
    <name type="scientific">Fusobacterium nucleatum subsp. nucleatum (strain ATCC 23726 / VPI 4351)</name>
    <dbReference type="NCBI Taxonomy" id="525283"/>
    <lineage>
        <taxon>Bacteria</taxon>
        <taxon>Fusobacteriati</taxon>
        <taxon>Fusobacteriota</taxon>
        <taxon>Fusobacteriia</taxon>
        <taxon>Fusobacteriales</taxon>
        <taxon>Fusobacteriaceae</taxon>
        <taxon>Fusobacterium</taxon>
    </lineage>
</organism>
<dbReference type="Proteomes" id="UP000003643">
    <property type="component" value="Unassembled WGS sequence"/>
</dbReference>
<dbReference type="AlphaFoldDB" id="D5R9Z8"/>